<reference evidence="1 2" key="1">
    <citation type="submission" date="2017-01" db="EMBL/GenBank/DDBJ databases">
        <authorList>
            <person name="Mah S.A."/>
            <person name="Swanson W.J."/>
            <person name="Moy G.W."/>
            <person name="Vacquier V.D."/>
        </authorList>
    </citation>
    <scope>NUCLEOTIDE SEQUENCE [LARGE SCALE GENOMIC DNA]</scope>
    <source>
        <strain evidence="1 2">DSM 45758</strain>
    </source>
</reference>
<dbReference type="InterPro" id="IPR004378">
    <property type="entry name" value="F420H2_quin_Rdtase"/>
</dbReference>
<dbReference type="Pfam" id="PF04075">
    <property type="entry name" value="F420H2_quin_red"/>
    <property type="match status" value="1"/>
</dbReference>
<dbReference type="InterPro" id="IPR012349">
    <property type="entry name" value="Split_barrel_FMN-bd"/>
</dbReference>
<dbReference type="Proteomes" id="UP000186004">
    <property type="component" value="Unassembled WGS sequence"/>
</dbReference>
<evidence type="ECO:0000313" key="1">
    <source>
        <dbReference type="EMBL" id="SIR69415.1"/>
    </source>
</evidence>
<dbReference type="RefSeq" id="WP_245828339.1">
    <property type="nucleotide sequence ID" value="NZ_FTNF01000014.1"/>
</dbReference>
<dbReference type="EMBL" id="FTNF01000014">
    <property type="protein sequence ID" value="SIR69415.1"/>
    <property type="molecule type" value="Genomic_DNA"/>
</dbReference>
<accession>A0A1N7D153</accession>
<gene>
    <name evidence="1" type="ORF">SAMN05444858_114156</name>
</gene>
<proteinExistence type="predicted"/>
<protein>
    <submittedName>
        <fullName evidence="1">Deazaflavin-dependent oxidoreductase, nitroreductase family</fullName>
    </submittedName>
</protein>
<evidence type="ECO:0000313" key="2">
    <source>
        <dbReference type="Proteomes" id="UP000186004"/>
    </source>
</evidence>
<organism evidence="1 2">
    <name type="scientific">Micromonospora avicenniae</name>
    <dbReference type="NCBI Taxonomy" id="1198245"/>
    <lineage>
        <taxon>Bacteria</taxon>
        <taxon>Bacillati</taxon>
        <taxon>Actinomycetota</taxon>
        <taxon>Actinomycetes</taxon>
        <taxon>Micromonosporales</taxon>
        <taxon>Micromonosporaceae</taxon>
        <taxon>Micromonospora</taxon>
    </lineage>
</organism>
<keyword evidence="2" id="KW-1185">Reference proteome</keyword>
<dbReference type="AlphaFoldDB" id="A0A1N7D153"/>
<sequence length="167" mass="18455">MAKLGSWPLSENAIRAMYAGGRGNAAARRFARVWAAVHGAGLLPRRWVTLEVAGRRSGRLARFPLGMADWRGNWYLVSMLGENCNWVRNVRAADGLVTIRHGRSRACRLVEVPVDERAPILKRYLATVPGARPHVPVDRHAPLAEFAAIAAQYPAFRVEAAGEKSDY</sequence>
<name>A0A1N7D153_9ACTN</name>
<dbReference type="Gene3D" id="2.30.110.10">
    <property type="entry name" value="Electron Transport, Fmn-binding Protein, Chain A"/>
    <property type="match status" value="1"/>
</dbReference>
<dbReference type="GO" id="GO:0016491">
    <property type="term" value="F:oxidoreductase activity"/>
    <property type="evidence" value="ECO:0007669"/>
    <property type="project" value="InterPro"/>
</dbReference>